<dbReference type="HOGENOM" id="CLU_1641055_0_0_7"/>
<dbReference type="RefSeq" id="WP_015414538.1">
    <property type="nucleotide sequence ID" value="NC_020409.1"/>
</dbReference>
<dbReference type="BioCyc" id="DPIE1322246:BN4_RS06270-MONOMER"/>
<dbReference type="KEGG" id="dpi:BN4_11253"/>
<keyword evidence="1" id="KW-0732">Signal</keyword>
<evidence type="ECO:0000313" key="2">
    <source>
        <dbReference type="EMBL" id="CCH48490.1"/>
    </source>
</evidence>
<organism evidence="2 3">
    <name type="scientific">Pseudodesulfovibrio piezophilus (strain DSM 21447 / JCM 15486 / C1TLV30)</name>
    <name type="common">Desulfovibrio piezophilus</name>
    <dbReference type="NCBI Taxonomy" id="1322246"/>
    <lineage>
        <taxon>Bacteria</taxon>
        <taxon>Pseudomonadati</taxon>
        <taxon>Thermodesulfobacteriota</taxon>
        <taxon>Desulfovibrionia</taxon>
        <taxon>Desulfovibrionales</taxon>
        <taxon>Desulfovibrionaceae</taxon>
    </lineage>
</organism>
<dbReference type="STRING" id="1322246.BN4_11253"/>
<feature type="chain" id="PRO_5004018844" evidence="1">
    <location>
        <begin position="23"/>
        <end position="161"/>
    </location>
</feature>
<reference evidence="3" key="2">
    <citation type="journal article" date="2013" name="Stand. Genomic Sci.">
        <title>Complete genome sequence of Desulfocapsa sulfexigens, a marine deltaproteobacterium specialized in disproportionating inorganic sulfur compounds.</title>
        <authorList>
            <person name="Finster K.W."/>
            <person name="Kjeldsen K.U."/>
            <person name="Kube M."/>
            <person name="Reinhardt R."/>
            <person name="Mussmann M."/>
            <person name="Amann R."/>
            <person name="Schreiber L."/>
        </authorList>
    </citation>
    <scope>NUCLEOTIDE SEQUENCE [LARGE SCALE GENOMIC DNA]</scope>
    <source>
        <strain evidence="3">DSM 10523 / SB164P1</strain>
    </source>
</reference>
<dbReference type="Proteomes" id="UP000011724">
    <property type="component" value="Chromosome"/>
</dbReference>
<accession>M1WLU9</accession>
<evidence type="ECO:0000313" key="3">
    <source>
        <dbReference type="Proteomes" id="UP000011724"/>
    </source>
</evidence>
<proteinExistence type="predicted"/>
<feature type="signal peptide" evidence="1">
    <location>
        <begin position="1"/>
        <end position="22"/>
    </location>
</feature>
<name>M1WLU9_PSEP2</name>
<reference evidence="2 3" key="1">
    <citation type="journal article" date="2013" name="PLoS ONE">
        <title>The first genomic and proteomic characterization of a deep-sea sulfate reducer: insights into the piezophilic lifestyle of Desulfovibrio piezophilus.</title>
        <authorList>
            <person name="Pradel N."/>
            <person name="Ji B."/>
            <person name="Gimenez G."/>
            <person name="Talla E."/>
            <person name="Lenoble P."/>
            <person name="Garel M."/>
            <person name="Tamburini C."/>
            <person name="Fourquet P."/>
            <person name="Lebrun R."/>
            <person name="Bertin P."/>
            <person name="Denis Y."/>
            <person name="Pophillat M."/>
            <person name="Barbe V."/>
            <person name="Ollivier B."/>
            <person name="Dolla A."/>
        </authorList>
    </citation>
    <scope>NUCLEOTIDE SEQUENCE [LARGE SCALE GENOMIC DNA]</scope>
    <source>
        <strain evidence="3">DSM 10523 / SB164P1</strain>
    </source>
</reference>
<dbReference type="EMBL" id="FO203427">
    <property type="protein sequence ID" value="CCH48490.1"/>
    <property type="molecule type" value="Genomic_DNA"/>
</dbReference>
<keyword evidence="3" id="KW-1185">Reference proteome</keyword>
<dbReference type="AlphaFoldDB" id="M1WLU9"/>
<gene>
    <name evidence="2" type="ordered locus">BN4_11253</name>
</gene>
<dbReference type="PATRIC" id="fig|879567.3.peg.1300"/>
<evidence type="ECO:0000256" key="1">
    <source>
        <dbReference type="SAM" id="SignalP"/>
    </source>
</evidence>
<sequence>MTSIRLLIAFLLVLIAASYSLAGGEADIAGWYLNKGDVYSTVHVTVEGDDVTVALSGGHVGNGPKTMISGDCDVGGVGKLSGMKLIADFPPTDMGDQGAVSMTFGDNQLTVHQADVFHYCGVYTRFYGVYQKYSCPELKKIFHRDLSHYREHPEDLENLCQ</sequence>
<protein>
    <submittedName>
        <fullName evidence="2">Uncharacterized protein</fullName>
    </submittedName>
</protein>